<sequence>MDDLTSLTGPGPGSTCSSSAASTPTHSSIPASDTLSTISDTSSQVTSISEISVEALPEVTETKLPWGATREKIDFPASVAIDGYAKPGEFVLRTLFAEFTVLAEKKLEQIMAEPLERPLSKSLQREVDPQFDQLLTSLSCVAEHCLPSLLRTLFAWYELQTPSEASSPQKKSKNKVEKDYLQERRDLGIDFMLCLVLIEVLKQLPYHPGHEDLSNRITVMAFKHFKYKEGSQNGPSAVNINIIADLYAEVIGVLAQSRFHVVRKRFLTEIKELRYRDQTPYTTHSIISLLMGMKFFRVKMHPIESFEACVQFLQECATYFLEVKDKDIKHALAGLFVEILLPVAAVVKMEVNVPVLKNFVDMLYPTTIDMATRRKHCLALYPMVTCLLCVSQKTFFLNNWPYFLTMCLSQLRNKDTKMSRVALESLYRLLWVYMIRIKCESNSATQSRLQSIVNSLFPKGSKVIMPRDMPLNIFVKIIQFIAQERLDFAMREIVFDLLCVGRQIRANLTPERMSVGLRSFLVVADSLQQKDGEPPMPQSIGSLPSGSTVRVKKVFLSKILTSQAAKEIGIAPYLPHVRKAFDSILRALDLQVGRPMLVNKTENMNKEPDELITGERKPKTDLFRTCVAAIPRVIPDGMSRLELVDLLSRLTLHMDEELKGLALQALQNLVVDFSDWRDDVIHGFIQFIMKEIGDTMPQLLDNSLKILLQFLQQWKTSAINTSDKDQHGDVQELSAHRLPFDKSTHANVLNEVEGFALVMLCNCRPLTRKLAVLLMKEVRNLFNVIGVSKVDDPLVIDVLDRACPSILEGIQDKLPAHEKSSLMTSLTHIDLSWLADRTTSFWVSGYHDNQENSHGGIHIRSVGSFDPWIECLSGFLSMDHALGHCHTAVSNAWACVYPRLTELFAYVDPNNATSETRASFLRSGSKKITSERDQYINLWHNYVVFACCIAPSSVNFSTRSSSPELLSSSPESSSSERSEVKTPNPPVSFNASNLFKQITQHIRCETTDMRDSVVDALSRINPESFRDLVDELIQYIKEAIDKKQENMRRRRRRDVLRVQLARIFHGIAARGSFAHRNAGVINPETFKLTSTFVDYIQGATSFLENEGERDLPILQEIRLHFSAFIRNLIRNTPVENRGKLLSRDLRYSLFYLFGSWSGQYTVSNTFGSLNRRNEKEESCTELELSALQAMSAVLCCGPTFDPTGLSEDGYCYNWLDTLLSTQDSKICNLAVETLTLLLDYNPNEQCLLDWVIDCCYTGSSSVADGCFNALATVFNNREYPCDHVAMLNVTLLNCGCARTSIHKTAVELLQLLDKRFFLDELVIVDSSQGPDVKPDDKRQCKMALCASYSHTQLYLSEQLSRLHPELTVPIWSEISLRFQTARPAIRSIMLHYLLPWLHNMELVDPNLPGNPLSNFLSKMADAQHDYLKPPLKGEGWGSTQATEMVLNNLFYMTTKFGDDHNKELSVIWSALVDCWSNNLKIIVRYLIIVAGMAPTELLPYAKRVIVYLANSKPDKLIDDIMNELQTVESLTYNVERTQTPPFYRLTTIKKAMTSPEVQKRNGHPCNEEVLEKGVLHTKRHSTDEKEDTSRTNSAASLRSLCSTTSTSSAKNDVTTKIHDITPEDDIIPMTIVNVTSRPGIERLRSESPVPYPLPMPAYGGYFAPLSEFLPDKMEPNQGFNRCNLAVMLLTDLVVDGLDVDWTAHLPLMLHVIFLGMDNPKSLVHEHCKTLLLNLLLVLARHGDDQIELTKVLLSNRNINNECSLTCPTDYVKEFTFIESPEKKTESQLQAGPVGQSTFSVNSALTITPENGIELVNVDRLHNTEEVCKALIEFLSSRKNRPLWNYEDITSKMLTIKSADQLEHFIGYVLNIFKESQPMAHLEQRWTQIALQLALACSSRHYAGRSFQVFRALRVPITSRMLSDILSRLVETVSEPGEDMQGYVTEIMLTLESAVDVLDLGFRPMDFMKELFMSTPNLTKEPRSEMKKSATVVLRTSPPHHMRSTSYNFSGVINRKSDVPGAEGKGDARLGDARQRTSLELDTRKQYTNLSRSRSAQSLKNLTDPGAQDDKLTILSQMFWVAVSLLESDYEYEFVLAIRLLEKIIRNIQLDRPDCREKLDKILQQINWPNFPGVQALLLKGCTSSVTSEPTWNILSQLTLAINAPVVDPTQALGFPMNVIALLPLMVEHYEDPPTSCREAADRISQICIEQSKKLDNLATVMTLYSRGTFGKDSFQWTKCVVKYLHDVYATLSVNFISLLVEVLEKGPTCTQPAVLQILHCLVHYVDLQVTSSVTVNNDLLRVVAKYVEGPHYKEALKILKLVVARSSSLTAPPPSTRAASISMNDLSSLSSHTSFAEAEISIKKELPGRTLDFSYDLSQTQVIGRKYSPTIESNLTSNKEELESRESGVEAANSDGSSGSHYGVQDAVVGGWKKPHYGQGRTRDRLVNLLTCYGQRVGLPKSPSVIFSQSSDTIERQPSMSASSEEASLVEGIPGDMKLEDSNSSEQQFRLFKEFDFLDIELEEGEGENAAAWGLKRQSLTSLDSEESQMRQSQSLNTLVKEESSDDEVRSMSPVDELVLTQDLSSSGSILMQTSLSLDRRRRHSSPMTGSSHSVQSLGSEAEFTDLSPSNASPSYSNMATAFLNLQSEDIEDQWRDHVANIMRDSNGIYAENTFSLFTKLFKDTKRKLGTLTKEACYFLSKTKALGTITRQLLDMLELLVTQAECPFVYADTEALTSCQILRDHKFAVLEINESYDTYLMRKDQAMDCLENIKSSVKSQSLGQNVSNFCGEEQKIEQCRCLYKLQFQLLLLFESFAKLVKLLEVTAKPDQITDLSSDVTMLSLELQRHLSESDGEASPVMVDISALSKKEAELQVFEYIENRQLGKVIQIVHTLRSMWPSDIFGRTSEDDTEALLTIYCKHMAERKPGIVAITRPELSLTDIISRLMEVNVQISSSIRTLDESAKIDREVIMKLPESSVL</sequence>
<dbReference type="InterPro" id="IPR016024">
    <property type="entry name" value="ARM-type_fold"/>
</dbReference>
<dbReference type="GO" id="GO:0030427">
    <property type="term" value="C:site of polarized growth"/>
    <property type="evidence" value="ECO:0007669"/>
    <property type="project" value="TreeGrafter"/>
</dbReference>
<dbReference type="InterPro" id="IPR025614">
    <property type="entry name" value="Cell_morpho_N"/>
</dbReference>
<name>A0A8J1XMP0_OWEFU</name>
<dbReference type="GO" id="GO:0031175">
    <property type="term" value="P:neuron projection development"/>
    <property type="evidence" value="ECO:0007669"/>
    <property type="project" value="TreeGrafter"/>
</dbReference>
<feature type="compositionally biased region" description="Basic and acidic residues" evidence="1">
    <location>
        <begin position="1576"/>
        <end position="1589"/>
    </location>
</feature>
<dbReference type="GO" id="GO:0005938">
    <property type="term" value="C:cell cortex"/>
    <property type="evidence" value="ECO:0007669"/>
    <property type="project" value="TreeGrafter"/>
</dbReference>
<evidence type="ECO:0000313" key="2">
    <source>
        <dbReference type="EMBL" id="CAH1777850.1"/>
    </source>
</evidence>
<gene>
    <name evidence="2" type="ORF">OFUS_LOCUS4842</name>
</gene>
<feature type="compositionally biased region" description="Polar residues" evidence="1">
    <location>
        <begin position="2607"/>
        <end position="2619"/>
    </location>
</feature>
<dbReference type="Pfam" id="PF14228">
    <property type="entry name" value="MOR2-PAG1_mid"/>
    <property type="match status" value="3"/>
</dbReference>
<dbReference type="InterPro" id="IPR045842">
    <property type="entry name" value="Fry_C"/>
</dbReference>
<dbReference type="InterPro" id="IPR025481">
    <property type="entry name" value="Cell_Morphogen_C"/>
</dbReference>
<dbReference type="GO" id="GO:0000902">
    <property type="term" value="P:cell morphogenesis"/>
    <property type="evidence" value="ECO:0007669"/>
    <property type="project" value="InterPro"/>
</dbReference>
<feature type="region of interest" description="Disordered" evidence="1">
    <location>
        <begin position="1576"/>
        <end position="1608"/>
    </location>
</feature>
<comment type="caution">
    <text evidence="2">The sequence shown here is derived from an EMBL/GenBank/DDBJ whole genome shotgun (WGS) entry which is preliminary data.</text>
</comment>
<dbReference type="PANTHER" id="PTHR12295:SF30">
    <property type="entry name" value="PROTEIN FURRY"/>
    <property type="match status" value="1"/>
</dbReference>
<proteinExistence type="predicted"/>
<feature type="compositionally biased region" description="Basic and acidic residues" evidence="1">
    <location>
        <begin position="2560"/>
        <end position="2570"/>
    </location>
</feature>
<dbReference type="Proteomes" id="UP000749559">
    <property type="component" value="Unassembled WGS sequence"/>
</dbReference>
<feature type="region of interest" description="Disordered" evidence="1">
    <location>
        <begin position="1"/>
        <end position="40"/>
    </location>
</feature>
<dbReference type="Pfam" id="PF19421">
    <property type="entry name" value="Fry_C"/>
    <property type="match status" value="2"/>
</dbReference>
<evidence type="ECO:0000313" key="3">
    <source>
        <dbReference type="Proteomes" id="UP000749559"/>
    </source>
</evidence>
<dbReference type="Pfam" id="PF14225">
    <property type="entry name" value="MOR2-PAG1_C"/>
    <property type="match status" value="1"/>
</dbReference>
<feature type="compositionally biased region" description="Basic and acidic residues" evidence="1">
    <location>
        <begin position="2398"/>
        <end position="2408"/>
    </location>
</feature>
<feature type="compositionally biased region" description="Low complexity" evidence="1">
    <location>
        <begin position="1593"/>
        <end position="1608"/>
    </location>
</feature>
<feature type="compositionally biased region" description="Low complexity" evidence="1">
    <location>
        <begin position="960"/>
        <end position="973"/>
    </location>
</feature>
<dbReference type="EMBL" id="CAIIXF020000002">
    <property type="protein sequence ID" value="CAH1777850.1"/>
    <property type="molecule type" value="Genomic_DNA"/>
</dbReference>
<dbReference type="Pfam" id="PF14222">
    <property type="entry name" value="MOR2-PAG1_N"/>
    <property type="match status" value="1"/>
</dbReference>
<reference evidence="2" key="1">
    <citation type="submission" date="2022-03" db="EMBL/GenBank/DDBJ databases">
        <authorList>
            <person name="Martin C."/>
        </authorList>
    </citation>
    <scope>NUCLEOTIDE SEQUENCE</scope>
</reference>
<dbReference type="SUPFAM" id="SSF48371">
    <property type="entry name" value="ARM repeat"/>
    <property type="match status" value="2"/>
</dbReference>
<keyword evidence="3" id="KW-1185">Reference proteome</keyword>
<feature type="region of interest" description="Disordered" evidence="1">
    <location>
        <begin position="2596"/>
        <end position="2630"/>
    </location>
</feature>
<dbReference type="InterPro" id="IPR029473">
    <property type="entry name" value="MOR2-PAG1_mid"/>
</dbReference>
<organism evidence="2 3">
    <name type="scientific">Owenia fusiformis</name>
    <name type="common">Polychaete worm</name>
    <dbReference type="NCBI Taxonomy" id="6347"/>
    <lineage>
        <taxon>Eukaryota</taxon>
        <taxon>Metazoa</taxon>
        <taxon>Spiralia</taxon>
        <taxon>Lophotrochozoa</taxon>
        <taxon>Annelida</taxon>
        <taxon>Polychaeta</taxon>
        <taxon>Sedentaria</taxon>
        <taxon>Canalipalpata</taxon>
        <taxon>Sabellida</taxon>
        <taxon>Oweniida</taxon>
        <taxon>Oweniidae</taxon>
        <taxon>Owenia</taxon>
    </lineage>
</organism>
<protein>
    <submittedName>
        <fullName evidence="2">Uncharacterized protein</fullName>
    </submittedName>
</protein>
<dbReference type="OrthoDB" id="6287725at2759"/>
<dbReference type="InterPro" id="IPR039867">
    <property type="entry name" value="Furry/Tao3/Mor2"/>
</dbReference>
<feature type="region of interest" description="Disordered" evidence="1">
    <location>
        <begin position="2544"/>
        <end position="2574"/>
    </location>
</feature>
<evidence type="ECO:0000256" key="1">
    <source>
        <dbReference type="SAM" id="MobiDB-lite"/>
    </source>
</evidence>
<dbReference type="PANTHER" id="PTHR12295">
    <property type="entry name" value="FURRY-RELATED"/>
    <property type="match status" value="1"/>
</dbReference>
<feature type="region of interest" description="Disordered" evidence="1">
    <location>
        <begin position="2394"/>
        <end position="2421"/>
    </location>
</feature>
<feature type="region of interest" description="Disordered" evidence="1">
    <location>
        <begin position="960"/>
        <end position="988"/>
    </location>
</feature>
<accession>A0A8J1XMP0</accession>